<feature type="domain" description="N-acetyltransferase" evidence="1">
    <location>
        <begin position="17"/>
        <end position="182"/>
    </location>
</feature>
<dbReference type="Proteomes" id="UP000830454">
    <property type="component" value="Chromosome"/>
</dbReference>
<evidence type="ECO:0000313" key="2">
    <source>
        <dbReference type="EMBL" id="UOX33558.1"/>
    </source>
</evidence>
<keyword evidence="3" id="KW-1185">Reference proteome</keyword>
<evidence type="ECO:0000259" key="1">
    <source>
        <dbReference type="PROSITE" id="PS51186"/>
    </source>
</evidence>
<reference evidence="2" key="2">
    <citation type="submission" date="2022-04" db="EMBL/GenBank/DDBJ databases">
        <title>Complete Genome Sequence of Flavobacterium sediminilitoris YSM-43, Isolated from a Tidal Sediment.</title>
        <authorList>
            <person name="Lee P.A."/>
        </authorList>
    </citation>
    <scope>NUCLEOTIDE SEQUENCE</scope>
    <source>
        <strain evidence="2">YSM-43</strain>
    </source>
</reference>
<organism evidence="2 3">
    <name type="scientific">Flavobacterium sediminilitoris</name>
    <dbReference type="NCBI Taxonomy" id="2024526"/>
    <lineage>
        <taxon>Bacteria</taxon>
        <taxon>Pseudomonadati</taxon>
        <taxon>Bacteroidota</taxon>
        <taxon>Flavobacteriia</taxon>
        <taxon>Flavobacteriales</taxon>
        <taxon>Flavobacteriaceae</taxon>
        <taxon>Flavobacterium</taxon>
    </lineage>
</organism>
<dbReference type="InterPro" id="IPR016181">
    <property type="entry name" value="Acyl_CoA_acyltransferase"/>
</dbReference>
<dbReference type="RefSeq" id="WP_246916141.1">
    <property type="nucleotide sequence ID" value="NZ_CP090145.1"/>
</dbReference>
<dbReference type="Pfam" id="PF13302">
    <property type="entry name" value="Acetyltransf_3"/>
    <property type="match status" value="1"/>
</dbReference>
<reference evidence="2" key="1">
    <citation type="submission" date="2021-12" db="EMBL/GenBank/DDBJ databases">
        <authorList>
            <person name="Cha I.-T."/>
            <person name="Lee K.-E."/>
            <person name="Park S.-J."/>
        </authorList>
    </citation>
    <scope>NUCLEOTIDE SEQUENCE</scope>
    <source>
        <strain evidence="2">YSM-43</strain>
    </source>
</reference>
<gene>
    <name evidence="2" type="ORF">LXD69_16180</name>
</gene>
<proteinExistence type="predicted"/>
<dbReference type="InterPro" id="IPR051531">
    <property type="entry name" value="N-acetyltransferase"/>
</dbReference>
<dbReference type="InterPro" id="IPR000182">
    <property type="entry name" value="GNAT_dom"/>
</dbReference>
<accession>A0ABY4HLK3</accession>
<dbReference type="CDD" id="cd04301">
    <property type="entry name" value="NAT_SF"/>
    <property type="match status" value="1"/>
</dbReference>
<dbReference type="PANTHER" id="PTHR43792:SF1">
    <property type="entry name" value="N-ACETYLTRANSFERASE DOMAIN-CONTAINING PROTEIN"/>
    <property type="match status" value="1"/>
</dbReference>
<dbReference type="PROSITE" id="PS51186">
    <property type="entry name" value="GNAT"/>
    <property type="match status" value="1"/>
</dbReference>
<dbReference type="EMBL" id="CP090145">
    <property type="protein sequence ID" value="UOX33558.1"/>
    <property type="molecule type" value="Genomic_DNA"/>
</dbReference>
<dbReference type="Gene3D" id="3.40.630.30">
    <property type="match status" value="1"/>
</dbReference>
<sequence>MTPYNFIPFPNLESNRLTYRAVEKTDINEVIALRGNAENMQYIPRPLVTNIDEALNHIKMIQDKIDSNEGINWAITEKGNNKMIGIIGHYKIKPEHFRCEIGYMLLPDYQNKGYVTEAIQTVLSYAFHNMKMNSVEALIDPRNTASERVLQKNGFIKEAHLIENEYYNGNFIDTVIYSLLKRNFIQ</sequence>
<protein>
    <submittedName>
        <fullName evidence="2">GNAT family N-acetyltransferase</fullName>
    </submittedName>
</protein>
<evidence type="ECO:0000313" key="3">
    <source>
        <dbReference type="Proteomes" id="UP000830454"/>
    </source>
</evidence>
<name>A0ABY4HLK3_9FLAO</name>
<dbReference type="SUPFAM" id="SSF55729">
    <property type="entry name" value="Acyl-CoA N-acyltransferases (Nat)"/>
    <property type="match status" value="1"/>
</dbReference>
<dbReference type="PANTHER" id="PTHR43792">
    <property type="entry name" value="GNAT FAMILY, PUTATIVE (AFU_ORTHOLOGUE AFUA_3G00765)-RELATED-RELATED"/>
    <property type="match status" value="1"/>
</dbReference>